<gene>
    <name evidence="2" type="ORF">FVEG_14738</name>
</gene>
<dbReference type="KEGG" id="fvr:FVEG_14738"/>
<dbReference type="VEuPathDB" id="FungiDB:FVEG_14738"/>
<evidence type="ECO:0000313" key="2">
    <source>
        <dbReference type="EMBL" id="EWG37001.1"/>
    </source>
</evidence>
<proteinExistence type="predicted"/>
<dbReference type="RefSeq" id="XP_018743192.1">
    <property type="nucleotide sequence ID" value="XM_018903709.1"/>
</dbReference>
<evidence type="ECO:0000313" key="3">
    <source>
        <dbReference type="Proteomes" id="UP000009096"/>
    </source>
</evidence>
<feature type="transmembrane region" description="Helical" evidence="1">
    <location>
        <begin position="22"/>
        <end position="43"/>
    </location>
</feature>
<sequence>MALAWLTRYQSVLGITLSPSDAHIFVFISTFIIMLSLHLGWYIQRCEEGHFCWRSIWYYFTFRAAEALERELWRVVAHLSPPNFCRPGLDLCRSNSTLAVCLLRRNSTFAYRSLGNKE</sequence>
<name>W7LEJ9_GIBM7</name>
<keyword evidence="1" id="KW-0812">Transmembrane</keyword>
<protein>
    <submittedName>
        <fullName evidence="2">Uncharacterized protein</fullName>
    </submittedName>
</protein>
<keyword evidence="1" id="KW-0472">Membrane</keyword>
<dbReference type="AlphaFoldDB" id="W7LEJ9"/>
<dbReference type="Proteomes" id="UP000009096">
    <property type="component" value="Chromosome 1"/>
</dbReference>
<accession>W7LEJ9</accession>
<keyword evidence="3" id="KW-1185">Reference proteome</keyword>
<dbReference type="GeneID" id="30071614"/>
<dbReference type="EMBL" id="DS022242">
    <property type="protein sequence ID" value="EWG37001.1"/>
    <property type="molecule type" value="Genomic_DNA"/>
</dbReference>
<evidence type="ECO:0000256" key="1">
    <source>
        <dbReference type="SAM" id="Phobius"/>
    </source>
</evidence>
<keyword evidence="1" id="KW-1133">Transmembrane helix</keyword>
<reference evidence="2 3" key="1">
    <citation type="journal article" date="2010" name="Nature">
        <title>Comparative genomics reveals mobile pathogenicity chromosomes in Fusarium.</title>
        <authorList>
            <person name="Ma L.J."/>
            <person name="van der Does H.C."/>
            <person name="Borkovich K.A."/>
            <person name="Coleman J.J."/>
            <person name="Daboussi M.J."/>
            <person name="Di Pietro A."/>
            <person name="Dufresne M."/>
            <person name="Freitag M."/>
            <person name="Grabherr M."/>
            <person name="Henrissat B."/>
            <person name="Houterman P.M."/>
            <person name="Kang S."/>
            <person name="Shim W.B."/>
            <person name="Woloshuk C."/>
            <person name="Xie X."/>
            <person name="Xu J.R."/>
            <person name="Antoniw J."/>
            <person name="Baker S.E."/>
            <person name="Bluhm B.H."/>
            <person name="Breakspear A."/>
            <person name="Brown D.W."/>
            <person name="Butchko R.A."/>
            <person name="Chapman S."/>
            <person name="Coulson R."/>
            <person name="Coutinho P.M."/>
            <person name="Danchin E.G."/>
            <person name="Diener A."/>
            <person name="Gale L.R."/>
            <person name="Gardiner D.M."/>
            <person name="Goff S."/>
            <person name="Hammond-Kosack K.E."/>
            <person name="Hilburn K."/>
            <person name="Hua-Van A."/>
            <person name="Jonkers W."/>
            <person name="Kazan K."/>
            <person name="Kodira C.D."/>
            <person name="Koehrsen M."/>
            <person name="Kumar L."/>
            <person name="Lee Y.H."/>
            <person name="Li L."/>
            <person name="Manners J.M."/>
            <person name="Miranda-Saavedra D."/>
            <person name="Mukherjee M."/>
            <person name="Park G."/>
            <person name="Park J."/>
            <person name="Park S.Y."/>
            <person name="Proctor R.H."/>
            <person name="Regev A."/>
            <person name="Ruiz-Roldan M.C."/>
            <person name="Sain D."/>
            <person name="Sakthikumar S."/>
            <person name="Sykes S."/>
            <person name="Schwartz D.C."/>
            <person name="Turgeon B.G."/>
            <person name="Wapinski I."/>
            <person name="Yoder O."/>
            <person name="Young S."/>
            <person name="Zeng Q."/>
            <person name="Zhou S."/>
            <person name="Galagan J."/>
            <person name="Cuomo C.A."/>
            <person name="Kistler H.C."/>
            <person name="Rep M."/>
        </authorList>
    </citation>
    <scope>NUCLEOTIDE SEQUENCE [LARGE SCALE GENOMIC DNA]</scope>
    <source>
        <strain evidence="3">M3125 / FGSC 7600</strain>
    </source>
</reference>
<dbReference type="EMBL" id="CM000578">
    <property type="protein sequence ID" value="EWG37001.1"/>
    <property type="molecule type" value="Genomic_DNA"/>
</dbReference>
<organism evidence="2 3">
    <name type="scientific">Gibberella moniliformis (strain M3125 / FGSC 7600)</name>
    <name type="common">Maize ear and stalk rot fungus</name>
    <name type="synonym">Fusarium verticillioides</name>
    <dbReference type="NCBI Taxonomy" id="334819"/>
    <lineage>
        <taxon>Eukaryota</taxon>
        <taxon>Fungi</taxon>
        <taxon>Dikarya</taxon>
        <taxon>Ascomycota</taxon>
        <taxon>Pezizomycotina</taxon>
        <taxon>Sordariomycetes</taxon>
        <taxon>Hypocreomycetidae</taxon>
        <taxon>Hypocreales</taxon>
        <taxon>Nectriaceae</taxon>
        <taxon>Fusarium</taxon>
        <taxon>Fusarium fujikuroi species complex</taxon>
    </lineage>
</organism>